<keyword evidence="5 7" id="KW-1133">Transmembrane helix</keyword>
<dbReference type="NCBIfam" id="TIGR00544">
    <property type="entry name" value="lgt"/>
    <property type="match status" value="1"/>
</dbReference>
<name>A0ABT2TUL4_9FIRM</name>
<keyword evidence="6 7" id="KW-0472">Membrane</keyword>
<evidence type="ECO:0000256" key="5">
    <source>
        <dbReference type="ARBA" id="ARBA00022989"/>
    </source>
</evidence>
<comment type="pathway">
    <text evidence="7">Protein modification; lipoprotein biosynthesis (diacylglyceryl transfer).</text>
</comment>
<dbReference type="PANTHER" id="PTHR30589:SF0">
    <property type="entry name" value="PHOSPHATIDYLGLYCEROL--PROLIPOPROTEIN DIACYLGLYCERYL TRANSFERASE"/>
    <property type="match status" value="1"/>
</dbReference>
<feature type="transmembrane region" description="Helical" evidence="7">
    <location>
        <begin position="20"/>
        <end position="46"/>
    </location>
</feature>
<dbReference type="EMBL" id="JAOQJL010000020">
    <property type="protein sequence ID" value="MCU6765920.1"/>
    <property type="molecule type" value="Genomic_DNA"/>
</dbReference>
<feature type="transmembrane region" description="Helical" evidence="7">
    <location>
        <begin position="255"/>
        <end position="275"/>
    </location>
</feature>
<feature type="region of interest" description="Disordered" evidence="8">
    <location>
        <begin position="287"/>
        <end position="357"/>
    </location>
</feature>
<evidence type="ECO:0000313" key="10">
    <source>
        <dbReference type="Proteomes" id="UP001652409"/>
    </source>
</evidence>
<dbReference type="Proteomes" id="UP001652409">
    <property type="component" value="Unassembled WGS sequence"/>
</dbReference>
<evidence type="ECO:0000256" key="6">
    <source>
        <dbReference type="ARBA" id="ARBA00023136"/>
    </source>
</evidence>
<proteinExistence type="inferred from homology"/>
<evidence type="ECO:0000256" key="8">
    <source>
        <dbReference type="SAM" id="MobiDB-lite"/>
    </source>
</evidence>
<dbReference type="GO" id="GO:0008961">
    <property type="term" value="F:phosphatidylglycerol-prolipoprotein diacylglyceryl transferase activity"/>
    <property type="evidence" value="ECO:0007669"/>
    <property type="project" value="UniProtKB-EC"/>
</dbReference>
<dbReference type="InterPro" id="IPR001640">
    <property type="entry name" value="Lgt"/>
</dbReference>
<keyword evidence="10" id="KW-1185">Reference proteome</keyword>
<organism evidence="9 10">
    <name type="scientific">Blautia ammoniilytica</name>
    <dbReference type="NCBI Taxonomy" id="2981782"/>
    <lineage>
        <taxon>Bacteria</taxon>
        <taxon>Bacillati</taxon>
        <taxon>Bacillota</taxon>
        <taxon>Clostridia</taxon>
        <taxon>Lachnospirales</taxon>
        <taxon>Lachnospiraceae</taxon>
        <taxon>Blautia</taxon>
    </lineage>
</organism>
<feature type="transmembrane region" description="Helical" evidence="7">
    <location>
        <begin position="197"/>
        <end position="214"/>
    </location>
</feature>
<evidence type="ECO:0000256" key="7">
    <source>
        <dbReference type="HAMAP-Rule" id="MF_01147"/>
    </source>
</evidence>
<comment type="subcellular location">
    <subcellularLocation>
        <location evidence="7">Cell membrane</location>
        <topology evidence="7">Multi-pass membrane protein</topology>
    </subcellularLocation>
</comment>
<reference evidence="9 10" key="1">
    <citation type="journal article" date="2021" name="ISME Commun">
        <title>Automated analysis of genomic sequences facilitates high-throughput and comprehensive description of bacteria.</title>
        <authorList>
            <person name="Hitch T.C.A."/>
        </authorList>
    </citation>
    <scope>NUCLEOTIDE SEQUENCE [LARGE SCALE GENOMIC DNA]</scope>
    <source>
        <strain evidence="9 10">Sanger_23</strain>
    </source>
</reference>
<feature type="transmembrane region" description="Helical" evidence="7">
    <location>
        <begin position="100"/>
        <end position="119"/>
    </location>
</feature>
<feature type="transmembrane region" description="Helical" evidence="7">
    <location>
        <begin position="58"/>
        <end position="80"/>
    </location>
</feature>
<evidence type="ECO:0000256" key="3">
    <source>
        <dbReference type="ARBA" id="ARBA00022679"/>
    </source>
</evidence>
<feature type="binding site" evidence="7">
    <location>
        <position position="143"/>
    </location>
    <ligand>
        <name>a 1,2-diacyl-sn-glycero-3-phospho-(1'-sn-glycerol)</name>
        <dbReference type="ChEBI" id="CHEBI:64716"/>
    </ligand>
</feature>
<comment type="caution">
    <text evidence="9">The sequence shown here is derived from an EMBL/GenBank/DDBJ whole genome shotgun (WGS) entry which is preliminary data.</text>
</comment>
<comment type="function">
    <text evidence="7">Catalyzes the transfer of the diacylglyceryl group from phosphatidylglycerol to the sulfhydryl group of the N-terminal cysteine of a prolipoprotein, the first step in the formation of mature lipoproteins.</text>
</comment>
<dbReference type="HAMAP" id="MF_01147">
    <property type="entry name" value="Lgt"/>
    <property type="match status" value="1"/>
</dbReference>
<comment type="catalytic activity">
    <reaction evidence="7">
        <text>L-cysteinyl-[prolipoprotein] + a 1,2-diacyl-sn-glycero-3-phospho-(1'-sn-glycerol) = an S-1,2-diacyl-sn-glyceryl-L-cysteinyl-[prolipoprotein] + sn-glycerol 1-phosphate + H(+)</text>
        <dbReference type="Rhea" id="RHEA:56712"/>
        <dbReference type="Rhea" id="RHEA-COMP:14679"/>
        <dbReference type="Rhea" id="RHEA-COMP:14680"/>
        <dbReference type="ChEBI" id="CHEBI:15378"/>
        <dbReference type="ChEBI" id="CHEBI:29950"/>
        <dbReference type="ChEBI" id="CHEBI:57685"/>
        <dbReference type="ChEBI" id="CHEBI:64716"/>
        <dbReference type="ChEBI" id="CHEBI:140658"/>
        <dbReference type="EC" id="2.5.1.145"/>
    </reaction>
</comment>
<keyword evidence="3 7" id="KW-0808">Transferase</keyword>
<feature type="compositionally biased region" description="Basic and acidic residues" evidence="8">
    <location>
        <begin position="298"/>
        <end position="311"/>
    </location>
</feature>
<keyword evidence="4 7" id="KW-0812">Transmembrane</keyword>
<keyword evidence="2 7" id="KW-1003">Cell membrane</keyword>
<dbReference type="EC" id="2.5.1.145" evidence="7"/>
<feature type="transmembrane region" description="Helical" evidence="7">
    <location>
        <begin position="226"/>
        <end position="243"/>
    </location>
</feature>
<evidence type="ECO:0000313" key="9">
    <source>
        <dbReference type="EMBL" id="MCU6765920.1"/>
    </source>
</evidence>
<evidence type="ECO:0000256" key="2">
    <source>
        <dbReference type="ARBA" id="ARBA00022475"/>
    </source>
</evidence>
<sequence>MMIRFPNLGVELGYVGRSVRIFGFEITFGGMLLALGMLAGLAFIVLEAKRRNENQDAYVGMMITAVIFGLIGARLFYVGFSWDLYKDNILEIFNIRNGGMAFYGGLLGGMLGAAIYCGIRRLSFMKMADTACMGLVVAQIIGRWGDFFNRESFGEYTNSVLAMQLPLSSVRSSQVSAAMRENLVTVNGVSFVQVHPAFFYESAWCLVLFLLLLVWKRRKSFQGEIFLRYLTGYGLGRFLLEWIRTDKLVMPGTGISVSMVISVILFVLCGIMGMVRRTMAKKRAKVKKRRREEDYEAEEKAAREAEGHDSLEADDLLSETHTKENPENPDAEAAKEAGQTDPVPSGSAEESGNEPEA</sequence>
<comment type="similarity">
    <text evidence="1 7">Belongs to the Lgt family.</text>
</comment>
<accession>A0ABT2TUL4</accession>
<evidence type="ECO:0000256" key="1">
    <source>
        <dbReference type="ARBA" id="ARBA00007150"/>
    </source>
</evidence>
<gene>
    <name evidence="7 9" type="primary">lgt</name>
    <name evidence="9" type="ORF">OCV61_10920</name>
</gene>
<evidence type="ECO:0000256" key="4">
    <source>
        <dbReference type="ARBA" id="ARBA00022692"/>
    </source>
</evidence>
<dbReference type="PANTHER" id="PTHR30589">
    <property type="entry name" value="PROLIPOPROTEIN DIACYLGLYCERYL TRANSFERASE"/>
    <property type="match status" value="1"/>
</dbReference>
<dbReference type="Pfam" id="PF01790">
    <property type="entry name" value="LGT"/>
    <property type="match status" value="1"/>
</dbReference>
<protein>
    <recommendedName>
        <fullName evidence="7">Phosphatidylglycerol--prolipoprotein diacylglyceryl transferase</fullName>
        <ecNumber evidence="7">2.5.1.145</ecNumber>
    </recommendedName>
</protein>
<dbReference type="RefSeq" id="WP_262582812.1">
    <property type="nucleotide sequence ID" value="NZ_JAOQJL010000020.1"/>
</dbReference>